<name>A0A818RJP7_9BILA</name>
<dbReference type="PROSITE" id="PS50240">
    <property type="entry name" value="TRYPSIN_DOM"/>
    <property type="match status" value="2"/>
</dbReference>
<evidence type="ECO:0000256" key="3">
    <source>
        <dbReference type="SAM" id="MobiDB-lite"/>
    </source>
</evidence>
<protein>
    <recommendedName>
        <fullName evidence="4">Peptidase S1 domain-containing protein</fullName>
    </recommendedName>
</protein>
<dbReference type="CDD" id="cd00190">
    <property type="entry name" value="Tryp_SPc"/>
    <property type="match status" value="2"/>
</dbReference>
<dbReference type="SUPFAM" id="SSF50494">
    <property type="entry name" value="Trypsin-like serine proteases"/>
    <property type="match status" value="2"/>
</dbReference>
<dbReference type="GO" id="GO:0004252">
    <property type="term" value="F:serine-type endopeptidase activity"/>
    <property type="evidence" value="ECO:0007669"/>
    <property type="project" value="InterPro"/>
</dbReference>
<dbReference type="InterPro" id="IPR001254">
    <property type="entry name" value="Trypsin_dom"/>
</dbReference>
<organism evidence="5 6">
    <name type="scientific">Rotaria sordida</name>
    <dbReference type="NCBI Taxonomy" id="392033"/>
    <lineage>
        <taxon>Eukaryota</taxon>
        <taxon>Metazoa</taxon>
        <taxon>Spiralia</taxon>
        <taxon>Gnathifera</taxon>
        <taxon>Rotifera</taxon>
        <taxon>Eurotatoria</taxon>
        <taxon>Bdelloidea</taxon>
        <taxon>Philodinida</taxon>
        <taxon>Philodinidae</taxon>
        <taxon>Rotaria</taxon>
    </lineage>
</organism>
<dbReference type="Gene3D" id="2.40.10.10">
    <property type="entry name" value="Trypsin-like serine proteases"/>
    <property type="match status" value="2"/>
</dbReference>
<keyword evidence="2" id="KW-0720">Serine protease</keyword>
<dbReference type="PANTHER" id="PTHR24252">
    <property type="entry name" value="ACROSIN-RELATED"/>
    <property type="match status" value="1"/>
</dbReference>
<dbReference type="PROSITE" id="PS00135">
    <property type="entry name" value="TRYPSIN_SER"/>
    <property type="match status" value="1"/>
</dbReference>
<dbReference type="SMART" id="SM00020">
    <property type="entry name" value="Tryp_SPc"/>
    <property type="match status" value="2"/>
</dbReference>
<gene>
    <name evidence="5" type="ORF">JBS370_LOCUS6784</name>
</gene>
<dbReference type="EMBL" id="CAJOBD010000385">
    <property type="protein sequence ID" value="CAF3658802.1"/>
    <property type="molecule type" value="Genomic_DNA"/>
</dbReference>
<feature type="compositionally biased region" description="Polar residues" evidence="3">
    <location>
        <begin position="951"/>
        <end position="968"/>
    </location>
</feature>
<keyword evidence="1" id="KW-1015">Disulfide bond</keyword>
<dbReference type="PRINTS" id="PR00722">
    <property type="entry name" value="CHYMOTRYPSIN"/>
</dbReference>
<dbReference type="PANTHER" id="PTHR24252:SF7">
    <property type="entry name" value="HYALIN"/>
    <property type="match status" value="1"/>
</dbReference>
<dbReference type="InterPro" id="IPR033116">
    <property type="entry name" value="TRYPSIN_SER"/>
</dbReference>
<feature type="region of interest" description="Disordered" evidence="3">
    <location>
        <begin position="939"/>
        <end position="968"/>
    </location>
</feature>
<feature type="domain" description="Peptidase S1" evidence="4">
    <location>
        <begin position="12"/>
        <end position="240"/>
    </location>
</feature>
<sequence>MIYVCQEDEERIFGGSPASNNEFPWMVSIRFSLFSSITHLCGGAILSDIFVLTAANCFPPLILLPNLYSIKAGTHDISNEDQTIAQIRPVSQIIKHPDHSAVNYLNNLALVRVSPPFDMQASSVSTISLSNLTLLENIDLVTIGWDLLTIQSNLSIPSPFLQKITIRENVPCTKNSLNPLTQLCATGTCQSDIGGPLMIRSSDNLQYELVAITSFRNSCAIEGLFTRTEPFNDWILTTLQNPPTTIQSFITFPTFPILTVPTPKPDVLGPQIPFPCNANYPCGCSRIPVVFHDEPPFPYPRYRGQARIVGGEDAQPHSWPWMVQLRRYNSHFCGGALVNEQWVVTAAHCLGDANSVTIHIGVHNETSTSPQVRTVSQLIPHEDYQGPPRYINDILLIRLSSPVDLTVEENYARRTCLPPKTAGLDYPQINTRLAVIGWGRLLYGGARPQVLRQVRVKTIAINDSRCLGSINDQERQFCAMVDGGERDSCQGDSGGPIHQWLGDHWEQVGIVSFGKGCADPQNPDPRITNISFDNFTESICITTPISDDDDTKELMLSSSQTNIDHDLFTPHDHLALITQPILGARSRKKDKIDSKTNNYQSSYNNSPLLISPINQVEQSSYEKKINHHESSDSGRDRFFSTNSSIQYSQQPYTTIHRTLNTLNEDSNRNDTFYDQPIQYSFVNLERNRSQENLINNNTYDQEHCSNLFSHKQKQMNKKSNDISHFDTLKEFHQQTNINKIEFNHLSNQQYRSLHDLTNKSLRTTHTLNQKSTIPILKQLRNEKKLNMIVESSTSSIPFNDEQIYSTMKTSNSSNNQTISHSNRSTNEQIKSKATTLRSHYPNQEQIREHINRSVIERQYPSYLSILQRKDVIQQTIPLNTSSSKVNNHLFKQEKQSMTSSNIQRNDLSPSTMKNLHIGSSHQTKQTLPSLYNEEIINDFQEKRNPKETKRSNNINQWQRNSQKEQIQNNGRISISFKIFQNSNKKFSSFPVKDIENLLKTNQNHDNSSNQIENFFTSTPHHHHYEHISDYNNNRRRLIENNFYSHETNNKIKHDQSNSTILKGRKNNNNINRQQSIQSKSVGFIMQNKNRKINPNIEFEFEYSSRNSSSPFQSHSNKVIRMPNNHYQTQQFNSRQNSPIESMNNLLRTTRIQTMNINNIQQETEINRFNNTSKMNLTEFNQTQKNSNRTFKIRSPTSWSIVSDHQINQQQQQYDLYESSSSFSLSHELIDDKSTRTHPLIVTDAQQPFHERYVSPDDKSQHPSFIVYSSGTSSCQTYQFTNTSDSDNIKNDVVETSPYELTESDNIVYQQSSLFSSLDCLSPNDGFSLSLEKVTNSVQKDGTPIHDDSDDDWSNDSAELIYIDDRYKLYRGGAISYTIRAIPDNITDDGQRIPVRITQRHSWRRSVHFCNDTSPNSGHLIGEGILISNSNQNMSSTIIPPIDGRVRCTDYNEKFDYSSGENSTDILLPINSQIEYVYQGCCWIQLVSPNLGSNWALRLVVNTNRRVDGTLNNSPKTTMNPIVQVELGKTHVIRIPMADSDGDPIRCRWGNSADECGSICTPKGILQSNPCELTYTSLQLGYNAVAIVIEDFDTNNNVLSAIPVQFLIHIVNGTTACNCTEPPIYIGEWSPDSCIGVEINTTINANIKIHMPCENPCITLQDILTISPVGLIKGEITPDLSNPYVYTMPIEWTPEPDQYGIHQLCVTPVDSQQQIGSQVCLTFQVDVRPPEFIRMIPMGLISTTQSSWTIETDQNIVRPRRPSGVYIRFFKRSNNEEVYRIDVASDITVIYQSRIITFFTTGYTWEQNEEYYILLDSGVATLNESCGIESNPINNPNVWTFRVAGTEITTSTIEQFTTTITREQSTSPPQFACPRWLTFDTISNESTNINEPNFIFCFSVNTTLADVTISANTWVSCRMWKLLGAADPLIELYLEQTDEFLAQNDDGNSFALQNCYAAVLSYRLQKGYYRVIIRNPKCAYGKFELRLSAEINQNLK</sequence>
<dbReference type="InterPro" id="IPR043504">
    <property type="entry name" value="Peptidase_S1_PA_chymotrypsin"/>
</dbReference>
<reference evidence="5" key="1">
    <citation type="submission" date="2021-02" db="EMBL/GenBank/DDBJ databases">
        <authorList>
            <person name="Nowell W R."/>
        </authorList>
    </citation>
    <scope>NUCLEOTIDE SEQUENCE</scope>
</reference>
<evidence type="ECO:0000256" key="2">
    <source>
        <dbReference type="RuleBase" id="RU363034"/>
    </source>
</evidence>
<dbReference type="GO" id="GO:0006508">
    <property type="term" value="P:proteolysis"/>
    <property type="evidence" value="ECO:0007669"/>
    <property type="project" value="UniProtKB-KW"/>
</dbReference>
<evidence type="ECO:0000313" key="6">
    <source>
        <dbReference type="Proteomes" id="UP000663836"/>
    </source>
</evidence>
<accession>A0A818RJP7</accession>
<feature type="domain" description="Peptidase S1" evidence="4">
    <location>
        <begin position="308"/>
        <end position="544"/>
    </location>
</feature>
<dbReference type="Proteomes" id="UP000663836">
    <property type="component" value="Unassembled WGS sequence"/>
</dbReference>
<feature type="region of interest" description="Disordered" evidence="3">
    <location>
        <begin position="808"/>
        <end position="827"/>
    </location>
</feature>
<dbReference type="Pfam" id="PF00089">
    <property type="entry name" value="Trypsin"/>
    <property type="match status" value="2"/>
</dbReference>
<comment type="caution">
    <text evidence="5">The sequence shown here is derived from an EMBL/GenBank/DDBJ whole genome shotgun (WGS) entry which is preliminary data.</text>
</comment>
<dbReference type="InterPro" id="IPR009003">
    <property type="entry name" value="Peptidase_S1_PA"/>
</dbReference>
<dbReference type="PROSITE" id="PS00134">
    <property type="entry name" value="TRYPSIN_HIS"/>
    <property type="match status" value="1"/>
</dbReference>
<evidence type="ECO:0000313" key="5">
    <source>
        <dbReference type="EMBL" id="CAF3658802.1"/>
    </source>
</evidence>
<proteinExistence type="predicted"/>
<feature type="compositionally biased region" description="Basic and acidic residues" evidence="3">
    <location>
        <begin position="939"/>
        <end position="950"/>
    </location>
</feature>
<keyword evidence="2" id="KW-0645">Protease</keyword>
<dbReference type="FunFam" id="2.40.10.10:FF:000068">
    <property type="entry name" value="transmembrane protease serine 2"/>
    <property type="match status" value="1"/>
</dbReference>
<dbReference type="InterPro" id="IPR018114">
    <property type="entry name" value="TRYPSIN_HIS"/>
</dbReference>
<dbReference type="InterPro" id="IPR001314">
    <property type="entry name" value="Peptidase_S1A"/>
</dbReference>
<keyword evidence="2" id="KW-0378">Hydrolase</keyword>
<evidence type="ECO:0000259" key="4">
    <source>
        <dbReference type="PROSITE" id="PS50240"/>
    </source>
</evidence>
<evidence type="ECO:0000256" key="1">
    <source>
        <dbReference type="ARBA" id="ARBA00023157"/>
    </source>
</evidence>